<accession>A0AA96LVI4</accession>
<organism evidence="9 10">
    <name type="scientific">Paenibacillus roseopurpureus</name>
    <dbReference type="NCBI Taxonomy" id="2918901"/>
    <lineage>
        <taxon>Bacteria</taxon>
        <taxon>Bacillati</taxon>
        <taxon>Bacillota</taxon>
        <taxon>Bacilli</taxon>
        <taxon>Bacillales</taxon>
        <taxon>Paenibacillaceae</taxon>
        <taxon>Paenibacillus</taxon>
    </lineage>
</organism>
<dbReference type="Gene3D" id="1.10.3720.10">
    <property type="entry name" value="MetI-like"/>
    <property type="match status" value="1"/>
</dbReference>
<evidence type="ECO:0000256" key="7">
    <source>
        <dbReference type="RuleBase" id="RU363032"/>
    </source>
</evidence>
<dbReference type="SUPFAM" id="SSF161098">
    <property type="entry name" value="MetI-like"/>
    <property type="match status" value="1"/>
</dbReference>
<protein>
    <submittedName>
        <fullName evidence="9">Carbohydrate ABC transporter permease</fullName>
    </submittedName>
</protein>
<keyword evidence="4 7" id="KW-0812">Transmembrane</keyword>
<dbReference type="PROSITE" id="PS50928">
    <property type="entry name" value="ABC_TM1"/>
    <property type="match status" value="1"/>
</dbReference>
<feature type="transmembrane region" description="Helical" evidence="7">
    <location>
        <begin position="12"/>
        <end position="34"/>
    </location>
</feature>
<evidence type="ECO:0000256" key="5">
    <source>
        <dbReference type="ARBA" id="ARBA00022989"/>
    </source>
</evidence>
<dbReference type="GO" id="GO:0005886">
    <property type="term" value="C:plasma membrane"/>
    <property type="evidence" value="ECO:0007669"/>
    <property type="project" value="UniProtKB-SubCell"/>
</dbReference>
<evidence type="ECO:0000256" key="2">
    <source>
        <dbReference type="ARBA" id="ARBA00022448"/>
    </source>
</evidence>
<evidence type="ECO:0000256" key="6">
    <source>
        <dbReference type="ARBA" id="ARBA00023136"/>
    </source>
</evidence>
<dbReference type="Pfam" id="PF00528">
    <property type="entry name" value="BPD_transp_1"/>
    <property type="match status" value="1"/>
</dbReference>
<evidence type="ECO:0000313" key="9">
    <source>
        <dbReference type="EMBL" id="WNR46839.1"/>
    </source>
</evidence>
<evidence type="ECO:0000256" key="1">
    <source>
        <dbReference type="ARBA" id="ARBA00004651"/>
    </source>
</evidence>
<dbReference type="PANTHER" id="PTHR43744">
    <property type="entry name" value="ABC TRANSPORTER PERMEASE PROTEIN MG189-RELATED-RELATED"/>
    <property type="match status" value="1"/>
</dbReference>
<gene>
    <name evidence="9" type="ORF">MJB10_12345</name>
</gene>
<feature type="transmembrane region" description="Helical" evidence="7">
    <location>
        <begin position="253"/>
        <end position="272"/>
    </location>
</feature>
<keyword evidence="5 7" id="KW-1133">Transmembrane helix</keyword>
<evidence type="ECO:0000313" key="10">
    <source>
        <dbReference type="Proteomes" id="UP001304650"/>
    </source>
</evidence>
<sequence>MPIYRSERWFQAGLALFFIVMGIIMLVPMLHVIALSLSDSHHATTGHIGLLPQGFTLDSYKKIMGETRIWRSLGVTVYITVLGTLISLFFTSTLAYALSRPRMPGKPLIMKGIVITFIFSVPLIPYFLTVNSLHMLNTLWSIMLPTALGAFNVIIMKTFFQGLSSEIFDAGSIDGCSEFGIFYRLAIPLSKPVFATIGLFHAVGQWNSYFYALIFIRSKELYPIQIVLRGMIVNADMAGWVVNVDTTYSAETLQAGVIIVAILPIVAVYPFLQKYFVKGAYVGSLKE</sequence>
<dbReference type="EMBL" id="CP130319">
    <property type="protein sequence ID" value="WNR46839.1"/>
    <property type="molecule type" value="Genomic_DNA"/>
</dbReference>
<name>A0AA96LVI4_9BACL</name>
<keyword evidence="6 7" id="KW-0472">Membrane</keyword>
<dbReference type="KEGG" id="proo:MJB10_12345"/>
<keyword evidence="3" id="KW-1003">Cell membrane</keyword>
<dbReference type="AlphaFoldDB" id="A0AA96LVI4"/>
<keyword evidence="2 7" id="KW-0813">Transport</keyword>
<comment type="subcellular location">
    <subcellularLocation>
        <location evidence="1 7">Cell membrane</location>
        <topology evidence="1 7">Multi-pass membrane protein</topology>
    </subcellularLocation>
</comment>
<dbReference type="PANTHER" id="PTHR43744:SF9">
    <property type="entry name" value="POLYGALACTURONAN_RHAMNOGALACTURONAN TRANSPORT SYSTEM PERMEASE PROTEIN YTCP"/>
    <property type="match status" value="1"/>
</dbReference>
<comment type="similarity">
    <text evidence="7">Belongs to the binding-protein-dependent transport system permease family.</text>
</comment>
<dbReference type="Proteomes" id="UP001304650">
    <property type="component" value="Chromosome"/>
</dbReference>
<proteinExistence type="inferred from homology"/>
<keyword evidence="10" id="KW-1185">Reference proteome</keyword>
<evidence type="ECO:0000259" key="8">
    <source>
        <dbReference type="PROSITE" id="PS50928"/>
    </source>
</evidence>
<reference evidence="9" key="1">
    <citation type="submission" date="2022-02" db="EMBL/GenBank/DDBJ databases">
        <title>Paenibacillus sp. MBLB1832 Whole Genome Shotgun Sequencing.</title>
        <authorList>
            <person name="Hwang C.Y."/>
            <person name="Cho E.-S."/>
            <person name="Seo M.-J."/>
        </authorList>
    </citation>
    <scope>NUCLEOTIDE SEQUENCE</scope>
    <source>
        <strain evidence="9">MBLB1832</strain>
    </source>
</reference>
<feature type="domain" description="ABC transmembrane type-1" evidence="8">
    <location>
        <begin position="73"/>
        <end position="269"/>
    </location>
</feature>
<feature type="transmembrane region" description="Helical" evidence="7">
    <location>
        <begin position="108"/>
        <end position="128"/>
    </location>
</feature>
<dbReference type="CDD" id="cd06261">
    <property type="entry name" value="TM_PBP2"/>
    <property type="match status" value="1"/>
</dbReference>
<feature type="transmembrane region" description="Helical" evidence="7">
    <location>
        <begin position="75"/>
        <end position="96"/>
    </location>
</feature>
<dbReference type="InterPro" id="IPR000515">
    <property type="entry name" value="MetI-like"/>
</dbReference>
<dbReference type="InterPro" id="IPR035906">
    <property type="entry name" value="MetI-like_sf"/>
</dbReference>
<evidence type="ECO:0000256" key="3">
    <source>
        <dbReference type="ARBA" id="ARBA00022475"/>
    </source>
</evidence>
<feature type="transmembrane region" description="Helical" evidence="7">
    <location>
        <begin position="134"/>
        <end position="155"/>
    </location>
</feature>
<dbReference type="RefSeq" id="WP_314805239.1">
    <property type="nucleotide sequence ID" value="NZ_CP130319.1"/>
</dbReference>
<evidence type="ECO:0000256" key="4">
    <source>
        <dbReference type="ARBA" id="ARBA00022692"/>
    </source>
</evidence>
<dbReference type="GO" id="GO:0055085">
    <property type="term" value="P:transmembrane transport"/>
    <property type="evidence" value="ECO:0007669"/>
    <property type="project" value="InterPro"/>
</dbReference>